<dbReference type="InterPro" id="IPR021848">
    <property type="entry name" value="HODM_asu-like"/>
</dbReference>
<gene>
    <name evidence="2" type="ORF">D0861_01852</name>
</gene>
<sequence>MAHATDYYRFMDPSVYRSSPVSPIAYGQMHGARSPRISPNPIRNELVRSSYFDDPIDHRFRSLAPYHRNGFYGDFGFGTEERIRRYNREAAIRNASVPRASGHALLYPMMTLDGRFPSAFAEERRLEDFLYMHEWELERILMAYDLGPGRSRYYAGDFDHRFSDDDFFYPTRRERLRTLIVLLEPQPLSPVKADTKKDRNPYDDIEPMPGDANWATTPPIKLRPFKSKYHMTMALENIEMSDLVQVDNTLEDRLLLRRSLLSEHPEATTQCNKVAESATLELYQWMVSAYLPKRFPSIYKWDGTDLYNTATHSRMPLNPSSPRAALVSLGENVDTDFLILLPSSTAADGSPIYHLESFVTCFPAGFSTREKCGHPLATIHAPVPGYAAKLERSMDRFFARLESGRIVRRANWSITTNDRLFTEGGNHMYADEEGHGNEKEGKPVGNAKTLDVASPNLEQEIERQKKEVVVEDCRLRCERQTLHRLPNTQALVFAFKTYLYTLEEVKDEGLGDELADAIDGLGKGNVPAINFYKRGVVWGDKVKDFLRS</sequence>
<dbReference type="Proteomes" id="UP000268823">
    <property type="component" value="Unassembled WGS sequence"/>
</dbReference>
<evidence type="ECO:0000256" key="1">
    <source>
        <dbReference type="SAM" id="MobiDB-lite"/>
    </source>
</evidence>
<accession>A0A3M7FXA1</accession>
<evidence type="ECO:0000313" key="2">
    <source>
        <dbReference type="EMBL" id="RMY93509.1"/>
    </source>
</evidence>
<feature type="compositionally biased region" description="Basic and acidic residues" evidence="1">
    <location>
        <begin position="193"/>
        <end position="202"/>
    </location>
</feature>
<organism evidence="2 3">
    <name type="scientific">Hortaea werneckii</name>
    <name type="common">Black yeast</name>
    <name type="synonym">Cladosporium werneckii</name>
    <dbReference type="NCBI Taxonomy" id="91943"/>
    <lineage>
        <taxon>Eukaryota</taxon>
        <taxon>Fungi</taxon>
        <taxon>Dikarya</taxon>
        <taxon>Ascomycota</taxon>
        <taxon>Pezizomycotina</taxon>
        <taxon>Dothideomycetes</taxon>
        <taxon>Dothideomycetidae</taxon>
        <taxon>Mycosphaerellales</taxon>
        <taxon>Teratosphaeriaceae</taxon>
        <taxon>Hortaea</taxon>
    </lineage>
</organism>
<evidence type="ECO:0000313" key="3">
    <source>
        <dbReference type="Proteomes" id="UP000268823"/>
    </source>
</evidence>
<feature type="region of interest" description="Disordered" evidence="1">
    <location>
        <begin position="429"/>
        <end position="449"/>
    </location>
</feature>
<protein>
    <submittedName>
        <fullName evidence="2">Uncharacterized protein</fullName>
    </submittedName>
</protein>
<proteinExistence type="predicted"/>
<name>A0A3M7FXA1_HORWE</name>
<reference evidence="2 3" key="1">
    <citation type="journal article" date="2018" name="BMC Genomics">
        <title>Genomic evidence for intraspecific hybridization in a clonal and extremely halotolerant yeast.</title>
        <authorList>
            <person name="Gostincar C."/>
            <person name="Stajich J.E."/>
            <person name="Zupancic J."/>
            <person name="Zalar P."/>
            <person name="Gunde-Cimerman N."/>
        </authorList>
    </citation>
    <scope>NUCLEOTIDE SEQUENCE [LARGE SCALE GENOMIC DNA]</scope>
    <source>
        <strain evidence="2 3">EXF-2788</strain>
    </source>
</reference>
<dbReference type="OrthoDB" id="5043642at2759"/>
<dbReference type="EMBL" id="QWIR01000020">
    <property type="protein sequence ID" value="RMY93509.1"/>
    <property type="molecule type" value="Genomic_DNA"/>
</dbReference>
<feature type="compositionally biased region" description="Basic and acidic residues" evidence="1">
    <location>
        <begin position="429"/>
        <end position="442"/>
    </location>
</feature>
<dbReference type="VEuPathDB" id="FungiDB:BTJ68_12057"/>
<dbReference type="Pfam" id="PF11927">
    <property type="entry name" value="HODM_asu-like"/>
    <property type="match status" value="1"/>
</dbReference>
<feature type="region of interest" description="Disordered" evidence="1">
    <location>
        <begin position="191"/>
        <end position="210"/>
    </location>
</feature>
<comment type="caution">
    <text evidence="2">The sequence shown here is derived from an EMBL/GenBank/DDBJ whole genome shotgun (WGS) entry which is preliminary data.</text>
</comment>
<dbReference type="AlphaFoldDB" id="A0A3M7FXA1"/>